<proteinExistence type="predicted"/>
<accession>A0A3P7Z826</accession>
<gene>
    <name evidence="1" type="ORF">SMRZ_LOCUS745</name>
</gene>
<keyword evidence="2" id="KW-1185">Reference proteome</keyword>
<protein>
    <submittedName>
        <fullName evidence="1">Uncharacterized protein</fullName>
    </submittedName>
</protein>
<dbReference type="Proteomes" id="UP000277204">
    <property type="component" value="Unassembled WGS sequence"/>
</dbReference>
<reference evidence="1 2" key="1">
    <citation type="submission" date="2018-11" db="EMBL/GenBank/DDBJ databases">
        <authorList>
            <consortium name="Pathogen Informatics"/>
        </authorList>
    </citation>
    <scope>NUCLEOTIDE SEQUENCE [LARGE SCALE GENOMIC DNA]</scope>
    <source>
        <strain evidence="1 2">Zambia</strain>
    </source>
</reference>
<dbReference type="AlphaFoldDB" id="A0A3P7Z826"/>
<organism evidence="1 2">
    <name type="scientific">Schistosoma margrebowiei</name>
    <dbReference type="NCBI Taxonomy" id="48269"/>
    <lineage>
        <taxon>Eukaryota</taxon>
        <taxon>Metazoa</taxon>
        <taxon>Spiralia</taxon>
        <taxon>Lophotrochozoa</taxon>
        <taxon>Platyhelminthes</taxon>
        <taxon>Trematoda</taxon>
        <taxon>Digenea</taxon>
        <taxon>Strigeidida</taxon>
        <taxon>Schistosomatoidea</taxon>
        <taxon>Schistosomatidae</taxon>
        <taxon>Schistosoma</taxon>
    </lineage>
</organism>
<name>A0A3P7Z826_9TREM</name>
<evidence type="ECO:0000313" key="1">
    <source>
        <dbReference type="EMBL" id="VDO49158.1"/>
    </source>
</evidence>
<sequence length="101" mass="11660">MIQTFRVYNPMDWDNTVKIDKGNLRDWTELVSLRFIRLQQKSELKNHATEEVTYQIACGLIHLPISDNFKTNDHNSIIAKVLVVVVYEPVFPENLTVLSGS</sequence>
<evidence type="ECO:0000313" key="2">
    <source>
        <dbReference type="Proteomes" id="UP000277204"/>
    </source>
</evidence>
<dbReference type="EMBL" id="UZAI01000145">
    <property type="protein sequence ID" value="VDO49158.1"/>
    <property type="molecule type" value="Genomic_DNA"/>
</dbReference>